<proteinExistence type="predicted"/>
<dbReference type="Proteomes" id="UP000827092">
    <property type="component" value="Unassembled WGS sequence"/>
</dbReference>
<keyword evidence="2" id="KW-1185">Reference proteome</keyword>
<comment type="caution">
    <text evidence="1">The sequence shown here is derived from an EMBL/GenBank/DDBJ whole genome shotgun (WGS) entry which is preliminary data.</text>
</comment>
<evidence type="ECO:0000313" key="1">
    <source>
        <dbReference type="EMBL" id="KAG8185695.1"/>
    </source>
</evidence>
<protein>
    <submittedName>
        <fullName evidence="1">Uncharacterized protein</fullName>
    </submittedName>
</protein>
<gene>
    <name evidence="1" type="ORF">JTE90_003234</name>
</gene>
<dbReference type="InterPro" id="IPR036179">
    <property type="entry name" value="Ig-like_dom_sf"/>
</dbReference>
<reference evidence="1 2" key="1">
    <citation type="journal article" date="2022" name="Nat. Ecol. Evol.">
        <title>A masculinizing supergene underlies an exaggerated male reproductive morph in a spider.</title>
        <authorList>
            <person name="Hendrickx F."/>
            <person name="De Corte Z."/>
            <person name="Sonet G."/>
            <person name="Van Belleghem S.M."/>
            <person name="Kostlbacher S."/>
            <person name="Vangestel C."/>
        </authorList>
    </citation>
    <scope>NUCLEOTIDE SEQUENCE [LARGE SCALE GENOMIC DNA]</scope>
    <source>
        <strain evidence="1">W744_W776</strain>
    </source>
</reference>
<dbReference type="EMBL" id="JAFNEN010000326">
    <property type="protein sequence ID" value="KAG8185695.1"/>
    <property type="molecule type" value="Genomic_DNA"/>
</dbReference>
<name>A0AAV6UNC0_9ARAC</name>
<dbReference type="AlphaFoldDB" id="A0AAV6UNC0"/>
<organism evidence="1 2">
    <name type="scientific">Oedothorax gibbosus</name>
    <dbReference type="NCBI Taxonomy" id="931172"/>
    <lineage>
        <taxon>Eukaryota</taxon>
        <taxon>Metazoa</taxon>
        <taxon>Ecdysozoa</taxon>
        <taxon>Arthropoda</taxon>
        <taxon>Chelicerata</taxon>
        <taxon>Arachnida</taxon>
        <taxon>Araneae</taxon>
        <taxon>Araneomorphae</taxon>
        <taxon>Entelegynae</taxon>
        <taxon>Araneoidea</taxon>
        <taxon>Linyphiidae</taxon>
        <taxon>Erigoninae</taxon>
        <taxon>Oedothorax</taxon>
    </lineage>
</organism>
<evidence type="ECO:0000313" key="2">
    <source>
        <dbReference type="Proteomes" id="UP000827092"/>
    </source>
</evidence>
<dbReference type="SUPFAM" id="SSF48726">
    <property type="entry name" value="Immunoglobulin"/>
    <property type="match status" value="1"/>
</dbReference>
<accession>A0AAV6UNC0</accession>
<sequence>MQYFGWMAAGHSSPVLFLTNSRDAVDVEGGDDSDDDIHIHTAFTNGPQNGKAMTVADENSTSDLPAAHPATSLSIVTRGRESSLRGRRTYTPGPGKVGSRLRISNLDIHDTGYYKCEALSGGAPLVSEGGPSHQPRVESTGILIVRAGRIQPPATIPNFPPVFPHFPALGGK</sequence>